<dbReference type="EMBL" id="FOMO01000001">
    <property type="protein sequence ID" value="SFD31201.1"/>
    <property type="molecule type" value="Genomic_DNA"/>
</dbReference>
<dbReference type="NCBIfam" id="TIGR00254">
    <property type="entry name" value="GGDEF"/>
    <property type="match status" value="1"/>
</dbReference>
<feature type="transmembrane region" description="Helical" evidence="10">
    <location>
        <begin position="14"/>
        <end position="34"/>
    </location>
</feature>
<evidence type="ECO:0000259" key="11">
    <source>
        <dbReference type="PROSITE" id="PS50887"/>
    </source>
</evidence>
<dbReference type="SUPFAM" id="SSF55073">
    <property type="entry name" value="Nucleotide cyclase"/>
    <property type="match status" value="1"/>
</dbReference>
<evidence type="ECO:0000256" key="4">
    <source>
        <dbReference type="ARBA" id="ARBA00012528"/>
    </source>
</evidence>
<dbReference type="PROSITE" id="PS50887">
    <property type="entry name" value="GGDEF"/>
    <property type="match status" value="1"/>
</dbReference>
<evidence type="ECO:0000256" key="1">
    <source>
        <dbReference type="ARBA" id="ARBA00001946"/>
    </source>
</evidence>
<evidence type="ECO:0000256" key="8">
    <source>
        <dbReference type="ARBA" id="ARBA00023136"/>
    </source>
</evidence>
<evidence type="ECO:0000256" key="9">
    <source>
        <dbReference type="ARBA" id="ARBA00034247"/>
    </source>
</evidence>
<dbReference type="InterPro" id="IPR033479">
    <property type="entry name" value="dCache_1"/>
</dbReference>
<dbReference type="CDD" id="cd12915">
    <property type="entry name" value="PDC2_DGC_like"/>
    <property type="match status" value="1"/>
</dbReference>
<dbReference type="InterPro" id="IPR029787">
    <property type="entry name" value="Nucleotide_cyclase"/>
</dbReference>
<dbReference type="InterPro" id="IPR043128">
    <property type="entry name" value="Rev_trsase/Diguanyl_cyclase"/>
</dbReference>
<keyword evidence="13" id="KW-1185">Reference proteome</keyword>
<keyword evidence="6 10" id="KW-0812">Transmembrane</keyword>
<evidence type="ECO:0000256" key="2">
    <source>
        <dbReference type="ARBA" id="ARBA00004533"/>
    </source>
</evidence>
<keyword evidence="5" id="KW-1003">Cell membrane</keyword>
<evidence type="ECO:0000256" key="6">
    <source>
        <dbReference type="ARBA" id="ARBA00022692"/>
    </source>
</evidence>
<dbReference type="Pfam" id="PF02743">
    <property type="entry name" value="dCache_1"/>
    <property type="match status" value="1"/>
</dbReference>
<dbReference type="InterPro" id="IPR000160">
    <property type="entry name" value="GGDEF_dom"/>
</dbReference>
<comment type="catalytic activity">
    <reaction evidence="9">
        <text>2 GTP = 3',3'-c-di-GMP + 2 diphosphate</text>
        <dbReference type="Rhea" id="RHEA:24898"/>
        <dbReference type="ChEBI" id="CHEBI:33019"/>
        <dbReference type="ChEBI" id="CHEBI:37565"/>
        <dbReference type="ChEBI" id="CHEBI:58805"/>
        <dbReference type="EC" id="2.7.7.65"/>
    </reaction>
</comment>
<dbReference type="AlphaFoldDB" id="A0A1I1RA22"/>
<dbReference type="Gene3D" id="3.30.70.270">
    <property type="match status" value="1"/>
</dbReference>
<keyword evidence="7 10" id="KW-1133">Transmembrane helix</keyword>
<dbReference type="CDD" id="cd01949">
    <property type="entry name" value="GGDEF"/>
    <property type="match status" value="1"/>
</dbReference>
<dbReference type="GO" id="GO:0005886">
    <property type="term" value="C:plasma membrane"/>
    <property type="evidence" value="ECO:0007669"/>
    <property type="project" value="UniProtKB-SubCell"/>
</dbReference>
<dbReference type="FunFam" id="3.30.70.270:FF:000001">
    <property type="entry name" value="Diguanylate cyclase domain protein"/>
    <property type="match status" value="1"/>
</dbReference>
<evidence type="ECO:0000313" key="13">
    <source>
        <dbReference type="Proteomes" id="UP000243950"/>
    </source>
</evidence>
<dbReference type="EC" id="2.7.7.65" evidence="4"/>
<dbReference type="GO" id="GO:0043709">
    <property type="term" value="P:cell adhesion involved in single-species biofilm formation"/>
    <property type="evidence" value="ECO:0007669"/>
    <property type="project" value="TreeGrafter"/>
</dbReference>
<dbReference type="InterPro" id="IPR050469">
    <property type="entry name" value="Diguanylate_Cyclase"/>
</dbReference>
<dbReference type="Gene3D" id="3.30.450.20">
    <property type="entry name" value="PAS domain"/>
    <property type="match status" value="2"/>
</dbReference>
<evidence type="ECO:0000256" key="7">
    <source>
        <dbReference type="ARBA" id="ARBA00022989"/>
    </source>
</evidence>
<comment type="subcellular location">
    <subcellularLocation>
        <location evidence="2">Cell inner membrane</location>
    </subcellularLocation>
    <subcellularLocation>
        <location evidence="3">Cell membrane</location>
        <topology evidence="3">Multi-pass membrane protein</topology>
    </subcellularLocation>
</comment>
<feature type="transmembrane region" description="Helical" evidence="10">
    <location>
        <begin position="294"/>
        <end position="315"/>
    </location>
</feature>
<dbReference type="SMART" id="SM00267">
    <property type="entry name" value="GGDEF"/>
    <property type="match status" value="1"/>
</dbReference>
<dbReference type="GO" id="GO:1902201">
    <property type="term" value="P:negative regulation of bacterial-type flagellum-dependent cell motility"/>
    <property type="evidence" value="ECO:0007669"/>
    <property type="project" value="TreeGrafter"/>
</dbReference>
<evidence type="ECO:0000256" key="3">
    <source>
        <dbReference type="ARBA" id="ARBA00004651"/>
    </source>
</evidence>
<sequence>MTSQTSKITYLRRLVAIMTSVVGLAVVVLTFLQVEWDRRESLRQHVADMENLSAALTRQAESTIRDAHAVLLGMQRKLQVSGYGPESLNEVLEVARAQSAILTDVQGFTVLDANGRPLVTTVRNPITSYSALDREYFLVHRNNQVSGLYIGPPVKSRMSGEWVISLSMRLSDASGEFHGVVMATLLVQHFVDFYQTIDLGSQGVIGMAKRDGTLLVRSKDSDQHAGLNMSSSPLLRKVNEEGVTRGSLVLTAMIDGVRRIYGFDTSDEYPILVAASLGEEEAMAAWRSRSLQNWSLAACVLVILFSMGWLIWRALGRQGRMEARLQSMHRDLALANHALEIMAGEDALTGLANRRRLDEALRAAFQSAAAQGQPLSFVLLDVDHFKRFNDQYGHPAGDEALKQVAAVLKRHAKRNADTTARYGGEELALILPGAESTAAMAVAERIRADVEALAIANQGSPYANLTLSIGVASCTPGQAIQTPADLVAAADVALYAAKSAGRNRVNLAAQPV</sequence>
<protein>
    <recommendedName>
        <fullName evidence="4">diguanylate cyclase</fullName>
        <ecNumber evidence="4">2.7.7.65</ecNumber>
    </recommendedName>
</protein>
<comment type="cofactor">
    <cofactor evidence="1">
        <name>Mg(2+)</name>
        <dbReference type="ChEBI" id="CHEBI:18420"/>
    </cofactor>
</comment>
<accession>A0A1I1RA22</accession>
<proteinExistence type="predicted"/>
<organism evidence="12 13">
    <name type="scientific">Pseudomonas straminea</name>
    <dbReference type="NCBI Taxonomy" id="47882"/>
    <lineage>
        <taxon>Bacteria</taxon>
        <taxon>Pseudomonadati</taxon>
        <taxon>Pseudomonadota</taxon>
        <taxon>Gammaproteobacteria</taxon>
        <taxon>Pseudomonadales</taxon>
        <taxon>Pseudomonadaceae</taxon>
        <taxon>Phytopseudomonas</taxon>
    </lineage>
</organism>
<dbReference type="Proteomes" id="UP000243950">
    <property type="component" value="Unassembled WGS sequence"/>
</dbReference>
<feature type="domain" description="GGDEF" evidence="11">
    <location>
        <begin position="373"/>
        <end position="510"/>
    </location>
</feature>
<evidence type="ECO:0000256" key="5">
    <source>
        <dbReference type="ARBA" id="ARBA00022475"/>
    </source>
</evidence>
<dbReference type="Pfam" id="PF00990">
    <property type="entry name" value="GGDEF"/>
    <property type="match status" value="1"/>
</dbReference>
<gene>
    <name evidence="12" type="ORF">SAMN05216372_10131</name>
</gene>
<dbReference type="CDD" id="cd12914">
    <property type="entry name" value="PDC1_DGC_like"/>
    <property type="match status" value="1"/>
</dbReference>
<reference evidence="13" key="1">
    <citation type="submission" date="2016-10" db="EMBL/GenBank/DDBJ databases">
        <authorList>
            <person name="Varghese N."/>
            <person name="Submissions S."/>
        </authorList>
    </citation>
    <scope>NUCLEOTIDE SEQUENCE [LARGE SCALE GENOMIC DNA]</scope>
    <source>
        <strain evidence="13">JCM 2783</strain>
    </source>
</reference>
<name>A0A1I1RA22_PSEOC</name>
<dbReference type="GO" id="GO:0052621">
    <property type="term" value="F:diguanylate cyclase activity"/>
    <property type="evidence" value="ECO:0007669"/>
    <property type="project" value="UniProtKB-EC"/>
</dbReference>
<evidence type="ECO:0000313" key="12">
    <source>
        <dbReference type="EMBL" id="SFD31201.1"/>
    </source>
</evidence>
<keyword evidence="8 10" id="KW-0472">Membrane</keyword>
<dbReference type="PANTHER" id="PTHR45138:SF9">
    <property type="entry name" value="DIGUANYLATE CYCLASE DGCM-RELATED"/>
    <property type="match status" value="1"/>
</dbReference>
<evidence type="ECO:0000256" key="10">
    <source>
        <dbReference type="SAM" id="Phobius"/>
    </source>
</evidence>
<dbReference type="PANTHER" id="PTHR45138">
    <property type="entry name" value="REGULATORY COMPONENTS OF SENSORY TRANSDUCTION SYSTEM"/>
    <property type="match status" value="1"/>
</dbReference>